<dbReference type="Proteomes" id="UP001055171">
    <property type="component" value="Chromosome"/>
</dbReference>
<proteinExistence type="predicted"/>
<dbReference type="PANTHER" id="PTHR40106:SF1">
    <property type="entry name" value="INNER MEMBRANE PROTEIN RCLC"/>
    <property type="match status" value="1"/>
</dbReference>
<accession>A0A0E4H1E6</accession>
<keyword evidence="1" id="KW-1133">Transmembrane helix</keyword>
<sequence>MNLRYNVSAQVFAITEAMTRLGSMLGRYGLVIVIVWFGAMKFTSYEAQGIQPFIAHSPFMSWLYDVFSVSAFSNLLGIFELTAALLLSLKPRWPSASIVGSLMAIGLFIATVSFLFTTPGVFEAAAGGFPLLSADGAFLIKDVALLGLAVWTLADALAARSVTASTE</sequence>
<protein>
    <submittedName>
        <fullName evidence="2">Integral membrane protein</fullName>
    </submittedName>
    <submittedName>
        <fullName evidence="3">YkgB family protein</fullName>
    </submittedName>
</protein>
<gene>
    <name evidence="2" type="ORF">BN1232_05218</name>
    <name evidence="3" type="ORF">MJO58_24545</name>
</gene>
<dbReference type="GO" id="GO:1901530">
    <property type="term" value="P:response to hypochlorite"/>
    <property type="evidence" value="ECO:0007669"/>
    <property type="project" value="TreeGrafter"/>
</dbReference>
<dbReference type="EMBL" id="CTEE01000001">
    <property type="protein sequence ID" value="CQD21297.1"/>
    <property type="molecule type" value="Genomic_DNA"/>
</dbReference>
<dbReference type="InterPro" id="IPR007339">
    <property type="entry name" value="RclC-like"/>
</dbReference>
<dbReference type="Proteomes" id="UP000199251">
    <property type="component" value="Unassembled WGS sequence"/>
</dbReference>
<feature type="transmembrane region" description="Helical" evidence="1">
    <location>
        <begin position="136"/>
        <end position="158"/>
    </location>
</feature>
<dbReference type="STRING" id="141349.BN1232_05218"/>
<feature type="transmembrane region" description="Helical" evidence="1">
    <location>
        <begin position="96"/>
        <end position="116"/>
    </location>
</feature>
<dbReference type="EMBL" id="CP092423">
    <property type="protein sequence ID" value="ULP41946.1"/>
    <property type="molecule type" value="Genomic_DNA"/>
</dbReference>
<evidence type="ECO:0000313" key="2">
    <source>
        <dbReference type="EMBL" id="CQD21297.1"/>
    </source>
</evidence>
<feature type="transmembrane region" description="Helical" evidence="1">
    <location>
        <begin position="25"/>
        <end position="42"/>
    </location>
</feature>
<dbReference type="OrthoDB" id="1118972at2"/>
<dbReference type="AlphaFoldDB" id="A0A0E4H1E6"/>
<dbReference type="PANTHER" id="PTHR40106">
    <property type="entry name" value="INNER MEMBRANE PROTEIN RCLC"/>
    <property type="match status" value="1"/>
</dbReference>
<dbReference type="RefSeq" id="WP_090606998.1">
    <property type="nucleotide sequence ID" value="NZ_CP092423.2"/>
</dbReference>
<feature type="transmembrane region" description="Helical" evidence="1">
    <location>
        <begin position="62"/>
        <end position="89"/>
    </location>
</feature>
<organism evidence="2 4">
    <name type="scientific">Mycobacterium lentiflavum</name>
    <dbReference type="NCBI Taxonomy" id="141349"/>
    <lineage>
        <taxon>Bacteria</taxon>
        <taxon>Bacillati</taxon>
        <taxon>Actinomycetota</taxon>
        <taxon>Actinomycetes</taxon>
        <taxon>Mycobacteriales</taxon>
        <taxon>Mycobacteriaceae</taxon>
        <taxon>Mycobacterium</taxon>
        <taxon>Mycobacterium simiae complex</taxon>
    </lineage>
</organism>
<dbReference type="Pfam" id="PF04224">
    <property type="entry name" value="DUF417"/>
    <property type="match status" value="1"/>
</dbReference>
<dbReference type="InterPro" id="IPR016865">
    <property type="entry name" value="RclC"/>
</dbReference>
<evidence type="ECO:0000313" key="3">
    <source>
        <dbReference type="EMBL" id="ULP41946.1"/>
    </source>
</evidence>
<keyword evidence="1" id="KW-0812">Transmembrane</keyword>
<keyword evidence="1" id="KW-0472">Membrane</keyword>
<keyword evidence="5" id="KW-1185">Reference proteome</keyword>
<reference evidence="3" key="2">
    <citation type="submission" date="2022-08" db="EMBL/GenBank/DDBJ databases">
        <title>Complete genome sequence of 14 non-tuberculosis mycobacteria type-strains.</title>
        <authorList>
            <person name="Igarashi Y."/>
            <person name="Osugi A."/>
            <person name="Mitarai S."/>
        </authorList>
    </citation>
    <scope>NUCLEOTIDE SEQUENCE</scope>
    <source>
        <strain evidence="3">ATCC 51985</strain>
    </source>
</reference>
<reference evidence="2 4" key="1">
    <citation type="submission" date="2015-03" db="EMBL/GenBank/DDBJ databases">
        <authorList>
            <person name="Urmite Genomes"/>
        </authorList>
    </citation>
    <scope>NUCLEOTIDE SEQUENCE [LARGE SCALE GENOMIC DNA]</scope>
    <source>
        <strain evidence="2 4">CSUR P1491</strain>
    </source>
</reference>
<evidence type="ECO:0000313" key="5">
    <source>
        <dbReference type="Proteomes" id="UP001055171"/>
    </source>
</evidence>
<dbReference type="PIRSF" id="PIRSF028065">
    <property type="entry name" value="UCP028065"/>
    <property type="match status" value="1"/>
</dbReference>
<name>A0A0E4H1E6_MYCLN</name>
<dbReference type="GO" id="GO:0005886">
    <property type="term" value="C:plasma membrane"/>
    <property type="evidence" value="ECO:0007669"/>
    <property type="project" value="TreeGrafter"/>
</dbReference>
<evidence type="ECO:0000256" key="1">
    <source>
        <dbReference type="SAM" id="Phobius"/>
    </source>
</evidence>
<evidence type="ECO:0000313" key="4">
    <source>
        <dbReference type="Proteomes" id="UP000199251"/>
    </source>
</evidence>